<dbReference type="EMBL" id="JAAAUQ010001610">
    <property type="protein sequence ID" value="KAF9136968.1"/>
    <property type="molecule type" value="Genomic_DNA"/>
</dbReference>
<comment type="caution">
    <text evidence="1">The sequence shown here is derived from an EMBL/GenBank/DDBJ whole genome shotgun (WGS) entry which is preliminary data.</text>
</comment>
<reference evidence="1" key="1">
    <citation type="journal article" date="2020" name="Fungal Divers.">
        <title>Resolving the Mortierellaceae phylogeny through synthesis of multi-gene phylogenetics and phylogenomics.</title>
        <authorList>
            <person name="Vandepol N."/>
            <person name="Liber J."/>
            <person name="Desiro A."/>
            <person name="Na H."/>
            <person name="Kennedy M."/>
            <person name="Barry K."/>
            <person name="Grigoriev I.V."/>
            <person name="Miller A.N."/>
            <person name="O'Donnell K."/>
            <person name="Stajich J.E."/>
            <person name="Bonito G."/>
        </authorList>
    </citation>
    <scope>NUCLEOTIDE SEQUENCE</scope>
    <source>
        <strain evidence="1">NRRL 6426</strain>
    </source>
</reference>
<accession>A0A9P5RQF6</accession>
<name>A0A9P5RQF6_9FUNG</name>
<feature type="non-terminal residue" evidence="1">
    <location>
        <position position="64"/>
    </location>
</feature>
<dbReference type="AlphaFoldDB" id="A0A9P5RQF6"/>
<sequence length="64" mass="6805">MATLFAQNPITLCNPFSLLESELNLEDPSSTTIPTITTSSTAEADLDLSTWSVVNSPSASDDED</sequence>
<evidence type="ECO:0000313" key="1">
    <source>
        <dbReference type="EMBL" id="KAF9136968.1"/>
    </source>
</evidence>
<organism evidence="1 2">
    <name type="scientific">Linnemannia schmuckeri</name>
    <dbReference type="NCBI Taxonomy" id="64567"/>
    <lineage>
        <taxon>Eukaryota</taxon>
        <taxon>Fungi</taxon>
        <taxon>Fungi incertae sedis</taxon>
        <taxon>Mucoromycota</taxon>
        <taxon>Mortierellomycotina</taxon>
        <taxon>Mortierellomycetes</taxon>
        <taxon>Mortierellales</taxon>
        <taxon>Mortierellaceae</taxon>
        <taxon>Linnemannia</taxon>
    </lineage>
</organism>
<keyword evidence="2" id="KW-1185">Reference proteome</keyword>
<gene>
    <name evidence="1" type="ORF">BG015_002932</name>
</gene>
<proteinExistence type="predicted"/>
<evidence type="ECO:0000313" key="2">
    <source>
        <dbReference type="Proteomes" id="UP000748756"/>
    </source>
</evidence>
<dbReference type="Proteomes" id="UP000748756">
    <property type="component" value="Unassembled WGS sequence"/>
</dbReference>
<protein>
    <submittedName>
        <fullName evidence="1">Uncharacterized protein</fullName>
    </submittedName>
</protein>